<evidence type="ECO:0000313" key="6">
    <source>
        <dbReference type="EMBL" id="GHE14804.1"/>
    </source>
</evidence>
<dbReference type="Proteomes" id="UP000597341">
    <property type="component" value="Unassembled WGS sequence"/>
</dbReference>
<keyword evidence="2" id="KW-0378">Hydrolase</keyword>
<dbReference type="Gene3D" id="2.30.120.10">
    <property type="match status" value="1"/>
</dbReference>
<comment type="similarity">
    <text evidence="1">Belongs to the peptidase S45 family.</text>
</comment>
<keyword evidence="5" id="KW-0812">Transmembrane</keyword>
<keyword evidence="3" id="KW-0865">Zymogen</keyword>
<feature type="region of interest" description="Disordered" evidence="4">
    <location>
        <begin position="1"/>
        <end position="20"/>
    </location>
</feature>
<dbReference type="InterPro" id="IPR023343">
    <property type="entry name" value="Penicillin_amidase_dom1"/>
</dbReference>
<keyword evidence="7" id="KW-1185">Reference proteome</keyword>
<dbReference type="Gene3D" id="1.10.439.10">
    <property type="entry name" value="Penicillin Amidohydrolase, domain 1"/>
    <property type="match status" value="1"/>
</dbReference>
<evidence type="ECO:0000256" key="4">
    <source>
        <dbReference type="SAM" id="MobiDB-lite"/>
    </source>
</evidence>
<dbReference type="Gene3D" id="1.10.1400.10">
    <property type="match status" value="1"/>
</dbReference>
<dbReference type="PANTHER" id="PTHR34218">
    <property type="entry name" value="PEPTIDASE S45 PENICILLIN AMIDASE"/>
    <property type="match status" value="1"/>
</dbReference>
<proteinExistence type="inferred from homology"/>
<feature type="transmembrane region" description="Helical" evidence="5">
    <location>
        <begin position="33"/>
        <end position="56"/>
    </location>
</feature>
<keyword evidence="5" id="KW-0472">Membrane</keyword>
<evidence type="ECO:0000256" key="1">
    <source>
        <dbReference type="ARBA" id="ARBA00006586"/>
    </source>
</evidence>
<name>A0ABQ3HF17_9ACTN</name>
<protein>
    <submittedName>
        <fullName evidence="6">Penicillin amidase</fullName>
    </submittedName>
</protein>
<evidence type="ECO:0000313" key="7">
    <source>
        <dbReference type="Proteomes" id="UP000597341"/>
    </source>
</evidence>
<dbReference type="Gene3D" id="3.60.20.10">
    <property type="entry name" value="Glutamine Phosphoribosylpyrophosphate, subunit 1, domain 1"/>
    <property type="match status" value="1"/>
</dbReference>
<dbReference type="InterPro" id="IPR002692">
    <property type="entry name" value="S45"/>
</dbReference>
<dbReference type="Pfam" id="PF01804">
    <property type="entry name" value="Penicil_amidase"/>
    <property type="match status" value="1"/>
</dbReference>
<dbReference type="PIRSF" id="PIRSF001227">
    <property type="entry name" value="Pen_acylase"/>
    <property type="match status" value="1"/>
</dbReference>
<comment type="caution">
    <text evidence="6">The sequence shown here is derived from an EMBL/GenBank/DDBJ whole genome shotgun (WGS) entry which is preliminary data.</text>
</comment>
<dbReference type="InterPro" id="IPR029055">
    <property type="entry name" value="Ntn_hydrolases_N"/>
</dbReference>
<evidence type="ECO:0000256" key="5">
    <source>
        <dbReference type="SAM" id="Phobius"/>
    </source>
</evidence>
<accession>A0ABQ3HF17</accession>
<dbReference type="EMBL" id="BNAD01000001">
    <property type="protein sequence ID" value="GHE14804.1"/>
    <property type="molecule type" value="Genomic_DNA"/>
</dbReference>
<dbReference type="InterPro" id="IPR014395">
    <property type="entry name" value="Pen/GL7ACA/AHL_acylase"/>
</dbReference>
<dbReference type="InterPro" id="IPR043147">
    <property type="entry name" value="Penicillin_amidase_A-knob"/>
</dbReference>
<dbReference type="CDD" id="cd03747">
    <property type="entry name" value="Ntn_PGA_like"/>
    <property type="match status" value="1"/>
</dbReference>
<evidence type="ECO:0000256" key="2">
    <source>
        <dbReference type="ARBA" id="ARBA00022801"/>
    </source>
</evidence>
<keyword evidence="5" id="KW-1133">Transmembrane helix</keyword>
<feature type="compositionally biased region" description="Low complexity" evidence="4">
    <location>
        <begin position="1"/>
        <end position="15"/>
    </location>
</feature>
<gene>
    <name evidence="6" type="ORF">GCM10011376_00010</name>
</gene>
<dbReference type="InterPro" id="IPR043146">
    <property type="entry name" value="Penicillin_amidase_N_B-knob"/>
</dbReference>
<sequence>MSEPAATPEPDTAAPGRRSRWQTFRRAPRAVRWAAWTALGLVLVLVVLAAAVVTVVRRPLPQTSGELEVPGLSAAVEVVRDEHGIAQVYADTDADLMFAQGFVHAQERFFEMDFRRHVTAGRLSEIFGPDTLETDRFIRTMGWRRVAEREWALLEPATRDALSSYADGVNAYLADRSPSQLATEYSVLGLTGLDYTPEEWQPVDSLAWLKAMAWDLRGNMDAEVDRVLLSLDHTEDEIASLWPEYPYDEHPPIVEGGGVVDGVFEQNATGNATRNPRRPAYPRGVVDALERVQDRLDAMPELIGKGRGIGSNSWVVDGEHSATGLPILANDPHLGISQPGIWMQMGLHCRDVTPDCTLDTAGFTFSGVPGVIIGHNADIAWGFTNLGPDVTDLFLEQTAGDDRYVRDGETEPMQVRTETIEVRGEDDVELRVRETVHGPLISDVSAEFASVGANAPTDEPGERGTGYAVALAWTALEPAPTADAILALNRASDWDSFRAAAADFSVPAQNLVYADREGHIGYQSPGRIPIRRAGNDGTLPVEGWISANDWTGDYIPFDGLPSVLDPEEGWIATANQAVVDEDYPYLLTEDWDYGYRSTRIREVLEDEGELSVEEMAELQLDSVNPMAETLVPYLLDVERLPSPYYRNAQNLLRGWDFTSPADSAPAAYFNAVWRTLLQKTFHDDLRQRTWPDGGDRWFRVVGQMLTEPAGPWWDDATTEGTVETRDDILRAALIDARDEMTRRQSRDPKLWEWGRLHRMDLRQATLGESGIAPVERLFNRTGWEVGGGSSIVDATSWNAVEGFEVTAAPSMRMVVSLADWDDSRWINLTGVSGHPASSHYSDQTELFVDGETLPWAYTREAVEAAAEDRLVLTPAGE</sequence>
<dbReference type="RefSeq" id="WP_191277319.1">
    <property type="nucleotide sequence ID" value="NZ_BNAD01000001.1"/>
</dbReference>
<reference evidence="7" key="1">
    <citation type="journal article" date="2019" name="Int. J. Syst. Evol. Microbiol.">
        <title>The Global Catalogue of Microorganisms (GCM) 10K type strain sequencing project: providing services to taxonomists for standard genome sequencing and annotation.</title>
        <authorList>
            <consortium name="The Broad Institute Genomics Platform"/>
            <consortium name="The Broad Institute Genome Sequencing Center for Infectious Disease"/>
            <person name="Wu L."/>
            <person name="Ma J."/>
        </authorList>
    </citation>
    <scope>NUCLEOTIDE SEQUENCE [LARGE SCALE GENOMIC DNA]</scope>
    <source>
        <strain evidence="7">CGMCC 1.12791</strain>
    </source>
</reference>
<dbReference type="SUPFAM" id="SSF56235">
    <property type="entry name" value="N-terminal nucleophile aminohydrolases (Ntn hydrolases)"/>
    <property type="match status" value="1"/>
</dbReference>
<dbReference type="PANTHER" id="PTHR34218:SF4">
    <property type="entry name" value="ACYL-HOMOSERINE LACTONE ACYLASE QUIP"/>
    <property type="match status" value="1"/>
</dbReference>
<organism evidence="6 7">
    <name type="scientific">Nocardioides flavus</name>
    <name type="common">ex Wang et al. 2016</name>
    <dbReference type="NCBI Taxonomy" id="2058780"/>
    <lineage>
        <taxon>Bacteria</taxon>
        <taxon>Bacillati</taxon>
        <taxon>Actinomycetota</taxon>
        <taxon>Actinomycetes</taxon>
        <taxon>Propionibacteriales</taxon>
        <taxon>Nocardioidaceae</taxon>
        <taxon>Nocardioides</taxon>
    </lineage>
</organism>
<evidence type="ECO:0000256" key="3">
    <source>
        <dbReference type="ARBA" id="ARBA00023145"/>
    </source>
</evidence>